<dbReference type="EMBL" id="CP014989">
    <property type="protein sequence ID" value="ANS77806.1"/>
    <property type="molecule type" value="Genomic_DNA"/>
</dbReference>
<dbReference type="PATRIC" id="fig|1758689.4.peg.414"/>
<evidence type="ECO:0000313" key="1">
    <source>
        <dbReference type="EMBL" id="ANS77806.1"/>
    </source>
</evidence>
<dbReference type="GO" id="GO:0008477">
    <property type="term" value="F:purine nucleosidase activity"/>
    <property type="evidence" value="ECO:0007669"/>
    <property type="project" value="UniProtKB-EC"/>
</dbReference>
<name>A0A1B1N8Q8_9MICO</name>
<protein>
    <submittedName>
        <fullName evidence="1">Inosine-uridine preferring nucleoside hydrolase</fullName>
        <ecNumber evidence="1">3.2.2.1</ecNumber>
    </submittedName>
</protein>
<dbReference type="Gene3D" id="3.90.245.10">
    <property type="entry name" value="Ribonucleoside hydrolase-like"/>
    <property type="match status" value="1"/>
</dbReference>
<sequence>MEKIILDCDPGHAPPTASRSRSRGAPPAPWCVAALIDPGMFTTEKADVRVEVAARWTTGMTVCNFEEQRGMRHFGGTAVEQVDFRPTVATGIDHARFCDLVVDSVERLTARLG</sequence>
<keyword evidence="1" id="KW-0326">Glycosidase</keyword>
<reference evidence="1 2" key="1">
    <citation type="submission" date="2016-03" db="EMBL/GenBank/DDBJ databases">
        <title>Shallow-sea hydrothermal system.</title>
        <authorList>
            <person name="Tang K."/>
        </authorList>
    </citation>
    <scope>NUCLEOTIDE SEQUENCE [LARGE SCALE GENOMIC DNA]</scope>
    <source>
        <strain evidence="1 2">JLT9</strain>
    </source>
</reference>
<keyword evidence="1" id="KW-0378">Hydrolase</keyword>
<accession>A0A1B1N8Q8</accession>
<organism evidence="1 2">
    <name type="scientific">Serinicoccus hydrothermalis</name>
    <dbReference type="NCBI Taxonomy" id="1758689"/>
    <lineage>
        <taxon>Bacteria</taxon>
        <taxon>Bacillati</taxon>
        <taxon>Actinomycetota</taxon>
        <taxon>Actinomycetes</taxon>
        <taxon>Micrococcales</taxon>
        <taxon>Ornithinimicrobiaceae</taxon>
        <taxon>Serinicoccus</taxon>
    </lineage>
</organism>
<proteinExistence type="predicted"/>
<dbReference type="KEGG" id="serj:SGUI_0410"/>
<dbReference type="AlphaFoldDB" id="A0A1B1N8Q8"/>
<dbReference type="STRING" id="1758689.SGUI_0410"/>
<evidence type="ECO:0000313" key="2">
    <source>
        <dbReference type="Proteomes" id="UP000092482"/>
    </source>
</evidence>
<gene>
    <name evidence="1" type="ORF">SGUI_0410</name>
</gene>
<dbReference type="Proteomes" id="UP000092482">
    <property type="component" value="Chromosome"/>
</dbReference>
<dbReference type="InterPro" id="IPR036452">
    <property type="entry name" value="Ribo_hydro-like"/>
</dbReference>
<dbReference type="SUPFAM" id="SSF53590">
    <property type="entry name" value="Nucleoside hydrolase"/>
    <property type="match status" value="1"/>
</dbReference>
<keyword evidence="2" id="KW-1185">Reference proteome</keyword>
<dbReference type="EC" id="3.2.2.1" evidence="1"/>